<name>A0A0M3ILJ1_ASCLU</name>
<dbReference type="Proteomes" id="UP000036681">
    <property type="component" value="Unplaced"/>
</dbReference>
<evidence type="ECO:0000313" key="2">
    <source>
        <dbReference type="WBParaSite" id="ALUE_0001961901-mRNA-1"/>
    </source>
</evidence>
<sequence>MYVREVYIDRTALRALSATISQASSRLCTLLSWCSIIEGKGGTWRHSGGLDYICAATIKIHPRSLRRFTRRLKRVLPPVACLWSSSQTQVKVANRRRQDECTDMVEISISRVVADFIILLCCGE</sequence>
<evidence type="ECO:0000313" key="1">
    <source>
        <dbReference type="Proteomes" id="UP000036681"/>
    </source>
</evidence>
<reference evidence="2" key="1">
    <citation type="submission" date="2017-02" db="UniProtKB">
        <authorList>
            <consortium name="WormBaseParasite"/>
        </authorList>
    </citation>
    <scope>IDENTIFICATION</scope>
</reference>
<dbReference type="WBParaSite" id="ALUE_0001961901-mRNA-1">
    <property type="protein sequence ID" value="ALUE_0001961901-mRNA-1"/>
    <property type="gene ID" value="ALUE_0001961901"/>
</dbReference>
<dbReference type="AlphaFoldDB" id="A0A0M3ILJ1"/>
<accession>A0A0M3ILJ1</accession>
<organism evidence="1 2">
    <name type="scientific">Ascaris lumbricoides</name>
    <name type="common">Giant roundworm</name>
    <dbReference type="NCBI Taxonomy" id="6252"/>
    <lineage>
        <taxon>Eukaryota</taxon>
        <taxon>Metazoa</taxon>
        <taxon>Ecdysozoa</taxon>
        <taxon>Nematoda</taxon>
        <taxon>Chromadorea</taxon>
        <taxon>Rhabditida</taxon>
        <taxon>Spirurina</taxon>
        <taxon>Ascaridomorpha</taxon>
        <taxon>Ascaridoidea</taxon>
        <taxon>Ascarididae</taxon>
        <taxon>Ascaris</taxon>
    </lineage>
</organism>
<keyword evidence="1" id="KW-1185">Reference proteome</keyword>
<proteinExistence type="predicted"/>
<protein>
    <submittedName>
        <fullName evidence="2">Uncharacterized protein</fullName>
    </submittedName>
</protein>